<dbReference type="RefSeq" id="WP_126610252.1">
    <property type="nucleotide sequence ID" value="NZ_AP025145.1"/>
</dbReference>
<gene>
    <name evidence="1" type="ORF">GCM10007932_22970</name>
</gene>
<name>A0AAV5NQM4_9VIBR</name>
<dbReference type="EMBL" id="BSNX01000022">
    <property type="protein sequence ID" value="GLQ72937.1"/>
    <property type="molecule type" value="Genomic_DNA"/>
</dbReference>
<dbReference type="Proteomes" id="UP001156690">
    <property type="component" value="Unassembled WGS sequence"/>
</dbReference>
<dbReference type="AlphaFoldDB" id="A0AAV5NQM4"/>
<proteinExistence type="predicted"/>
<sequence length="135" mass="15955">MKSNVVEFITEKAIFPNGMESKAIKFLQYLDCEKDDFYYPLTKIKKITELDTESSLALARFFCGSNVSLLEPQYVYVTHDDEVISISKNDFNKGIRCSADSFVTEDSHDLEHFDKRRLKFYFVRKVEAEYEEFEW</sequence>
<evidence type="ECO:0000313" key="1">
    <source>
        <dbReference type="EMBL" id="GLQ72937.1"/>
    </source>
</evidence>
<accession>A0AAV5NQM4</accession>
<reference evidence="2" key="1">
    <citation type="journal article" date="2019" name="Int. J. Syst. Evol. Microbiol.">
        <title>The Global Catalogue of Microorganisms (GCM) 10K type strain sequencing project: providing services to taxonomists for standard genome sequencing and annotation.</title>
        <authorList>
            <consortium name="The Broad Institute Genomics Platform"/>
            <consortium name="The Broad Institute Genome Sequencing Center for Infectious Disease"/>
            <person name="Wu L."/>
            <person name="Ma J."/>
        </authorList>
    </citation>
    <scope>NUCLEOTIDE SEQUENCE [LARGE SCALE GENOMIC DNA]</scope>
    <source>
        <strain evidence="2">NBRC 15640</strain>
    </source>
</reference>
<evidence type="ECO:0000313" key="2">
    <source>
        <dbReference type="Proteomes" id="UP001156690"/>
    </source>
</evidence>
<organism evidence="1 2">
    <name type="scientific">Vibrio penaeicida</name>
    <dbReference type="NCBI Taxonomy" id="104609"/>
    <lineage>
        <taxon>Bacteria</taxon>
        <taxon>Pseudomonadati</taxon>
        <taxon>Pseudomonadota</taxon>
        <taxon>Gammaproteobacteria</taxon>
        <taxon>Vibrionales</taxon>
        <taxon>Vibrionaceae</taxon>
        <taxon>Vibrio</taxon>
    </lineage>
</organism>
<keyword evidence="2" id="KW-1185">Reference proteome</keyword>
<protein>
    <submittedName>
        <fullName evidence="1">Uncharacterized protein</fullName>
    </submittedName>
</protein>
<comment type="caution">
    <text evidence="1">The sequence shown here is derived from an EMBL/GenBank/DDBJ whole genome shotgun (WGS) entry which is preliminary data.</text>
</comment>